<dbReference type="EMBL" id="RDQH01000342">
    <property type="protein sequence ID" value="RXH71416.1"/>
    <property type="molecule type" value="Genomic_DNA"/>
</dbReference>
<dbReference type="STRING" id="3750.A0A498HIX1"/>
<protein>
    <submittedName>
        <fullName evidence="1">Uncharacterized protein</fullName>
    </submittedName>
</protein>
<comment type="caution">
    <text evidence="1">The sequence shown here is derived from an EMBL/GenBank/DDBJ whole genome shotgun (WGS) entry which is preliminary data.</text>
</comment>
<dbReference type="AlphaFoldDB" id="A0A498HIX1"/>
<gene>
    <name evidence="1" type="ORF">DVH24_018771</name>
</gene>
<sequence length="194" mass="22617">MIKKGRTTSSFMQSVLDDILLKILIIIAFRSWVSKMFNKIAEDPRIYQHMNITDFKTVNPLKSWGASDTVSKEVKARILELHDDNATIKLCSDYGSPQERHNDPNFHTFFSGRASSRNTHQVASHSFHFLYSAKIVCKNFNQLAQHGWIFKHINNQRFERVNPLTSQSRDEEVYNFLKQCRECNNLEPLYSQGM</sequence>
<keyword evidence="2" id="KW-1185">Reference proteome</keyword>
<organism evidence="1 2">
    <name type="scientific">Malus domestica</name>
    <name type="common">Apple</name>
    <name type="synonym">Pyrus malus</name>
    <dbReference type="NCBI Taxonomy" id="3750"/>
    <lineage>
        <taxon>Eukaryota</taxon>
        <taxon>Viridiplantae</taxon>
        <taxon>Streptophyta</taxon>
        <taxon>Embryophyta</taxon>
        <taxon>Tracheophyta</taxon>
        <taxon>Spermatophyta</taxon>
        <taxon>Magnoliopsida</taxon>
        <taxon>eudicotyledons</taxon>
        <taxon>Gunneridae</taxon>
        <taxon>Pentapetalae</taxon>
        <taxon>rosids</taxon>
        <taxon>fabids</taxon>
        <taxon>Rosales</taxon>
        <taxon>Rosaceae</taxon>
        <taxon>Amygdaloideae</taxon>
        <taxon>Maleae</taxon>
        <taxon>Malus</taxon>
    </lineage>
</organism>
<name>A0A498HIX1_MALDO</name>
<reference evidence="1 2" key="1">
    <citation type="submission" date="2018-10" db="EMBL/GenBank/DDBJ databases">
        <title>A high-quality apple genome assembly.</title>
        <authorList>
            <person name="Hu J."/>
        </authorList>
    </citation>
    <scope>NUCLEOTIDE SEQUENCE [LARGE SCALE GENOMIC DNA]</scope>
    <source>
        <strain evidence="2">cv. HFTH1</strain>
        <tissue evidence="1">Young leaf</tissue>
    </source>
</reference>
<evidence type="ECO:0000313" key="1">
    <source>
        <dbReference type="EMBL" id="RXH71416.1"/>
    </source>
</evidence>
<evidence type="ECO:0000313" key="2">
    <source>
        <dbReference type="Proteomes" id="UP000290289"/>
    </source>
</evidence>
<accession>A0A498HIX1</accession>
<proteinExistence type="predicted"/>
<dbReference type="Proteomes" id="UP000290289">
    <property type="component" value="Chromosome 16"/>
</dbReference>